<dbReference type="GeneID" id="72393489"/>
<keyword evidence="2" id="KW-1185">Reference proteome</keyword>
<evidence type="ECO:0000313" key="2">
    <source>
        <dbReference type="Proteomes" id="UP001569512"/>
    </source>
</evidence>
<accession>A0ABV4PCG9</accession>
<organism evidence="1 2">
    <name type="scientific">Pseudomonas tremae</name>
    <dbReference type="NCBI Taxonomy" id="200454"/>
    <lineage>
        <taxon>Bacteria</taxon>
        <taxon>Pseudomonadati</taxon>
        <taxon>Pseudomonadota</taxon>
        <taxon>Gammaproteobacteria</taxon>
        <taxon>Pseudomonadales</taxon>
        <taxon>Pseudomonadaceae</taxon>
        <taxon>Pseudomonas</taxon>
    </lineage>
</organism>
<evidence type="ECO:0000313" key="1">
    <source>
        <dbReference type="EMBL" id="MFA0937241.1"/>
    </source>
</evidence>
<dbReference type="EMBL" id="JBGMSU010000002">
    <property type="protein sequence ID" value="MFA0937241.1"/>
    <property type="molecule type" value="Genomic_DNA"/>
</dbReference>
<proteinExistence type="predicted"/>
<sequence length="81" mass="9079">MASLDRFSTDKFRPEIALFCLDTDFFPEQPPLPDQSAKFGLGIQTSGTPYFFDASGLSAYWHCVIYSRANKVPAQLHALHP</sequence>
<gene>
    <name evidence="1" type="ORF">ACDH53_07275</name>
</gene>
<dbReference type="Proteomes" id="UP001569512">
    <property type="component" value="Unassembled WGS sequence"/>
</dbReference>
<comment type="caution">
    <text evidence="1">The sequence shown here is derived from an EMBL/GenBank/DDBJ whole genome shotgun (WGS) entry which is preliminary data.</text>
</comment>
<name>A0ABV4PCG9_9PSED</name>
<dbReference type="RefSeq" id="WP_144106521.1">
    <property type="nucleotide sequence ID" value="NZ_AVEE02000111.1"/>
</dbReference>
<reference evidence="1 2" key="1">
    <citation type="submission" date="2024-06" db="EMBL/GenBank/DDBJ databases">
        <title>Genome sequences for Pseudomonas syringae strains with characterized LPS.</title>
        <authorList>
            <person name="Baltrus D.A."/>
            <person name="Krings L."/>
        </authorList>
    </citation>
    <scope>NUCLEOTIDE SEQUENCE [LARGE SCALE GENOMIC DNA]</scope>
    <source>
        <strain evidence="1 2">NCPPB2708</strain>
    </source>
</reference>
<protein>
    <submittedName>
        <fullName evidence="1">Uncharacterized protein</fullName>
    </submittedName>
</protein>